<dbReference type="GO" id="GO:0005975">
    <property type="term" value="P:carbohydrate metabolic process"/>
    <property type="evidence" value="ECO:0007669"/>
    <property type="project" value="InterPro"/>
</dbReference>
<keyword evidence="5" id="KW-1185">Reference proteome</keyword>
<keyword evidence="2" id="KW-1015">Disulfide bond</keyword>
<evidence type="ECO:0000256" key="2">
    <source>
        <dbReference type="ARBA" id="ARBA00023157"/>
    </source>
</evidence>
<dbReference type="WBParaSite" id="BTMF_0000941101-mRNA-1">
    <property type="protein sequence ID" value="BTMF_0000941101-mRNA-1"/>
    <property type="gene ID" value="BTMF_0000941101"/>
</dbReference>
<dbReference type="Gene3D" id="3.20.20.70">
    <property type="entry name" value="Aldolase class I"/>
    <property type="match status" value="1"/>
</dbReference>
<dbReference type="PANTHER" id="PTHR11769">
    <property type="entry name" value="HYALURONIDASE"/>
    <property type="match status" value="1"/>
</dbReference>
<evidence type="ECO:0000313" key="4">
    <source>
        <dbReference type="EMBL" id="VDO24600.1"/>
    </source>
</evidence>
<evidence type="ECO:0000256" key="1">
    <source>
        <dbReference type="ARBA" id="ARBA00008871"/>
    </source>
</evidence>
<dbReference type="Proteomes" id="UP000280834">
    <property type="component" value="Unassembled WGS sequence"/>
</dbReference>
<evidence type="ECO:0000313" key="5">
    <source>
        <dbReference type="Proteomes" id="UP000280834"/>
    </source>
</evidence>
<organism evidence="6">
    <name type="scientific">Brugia timori</name>
    <dbReference type="NCBI Taxonomy" id="42155"/>
    <lineage>
        <taxon>Eukaryota</taxon>
        <taxon>Metazoa</taxon>
        <taxon>Ecdysozoa</taxon>
        <taxon>Nematoda</taxon>
        <taxon>Chromadorea</taxon>
        <taxon>Rhabditida</taxon>
        <taxon>Spirurina</taxon>
        <taxon>Spiruromorpha</taxon>
        <taxon>Filarioidea</taxon>
        <taxon>Onchocercidae</taxon>
        <taxon>Brugia</taxon>
    </lineage>
</organism>
<gene>
    <name evidence="4" type="ORF">BTMF_LOCUS7462</name>
</gene>
<dbReference type="EMBL" id="UZAG01015949">
    <property type="protein sequence ID" value="VDO24600.1"/>
    <property type="molecule type" value="Genomic_DNA"/>
</dbReference>
<dbReference type="EC" id="3.2.1.35" evidence="3"/>
<name>A0A0R3QNX6_9BILA</name>
<sequence length="112" mass="13126">MTEKQTFFNENSNIKVRWNVPTHQCKNWSEIQKPEHYGILVNDEYKFYGNVVVTLYEEKFGLYPYYKNYSNLSSAVNGGIPQVNNDRCFFSLTAKIKKKKLKGLSIEMISVE</sequence>
<evidence type="ECO:0000256" key="3">
    <source>
        <dbReference type="RuleBase" id="RU610713"/>
    </source>
</evidence>
<dbReference type="AlphaFoldDB" id="A0A0R3QNX6"/>
<comment type="similarity">
    <text evidence="1 3">Belongs to the glycosyl hydrolase 56 family.</text>
</comment>
<proteinExistence type="inferred from homology"/>
<keyword evidence="3" id="KW-0378">Hydrolase</keyword>
<keyword evidence="3" id="KW-0326">Glycosidase</keyword>
<dbReference type="PANTHER" id="PTHR11769:SF35">
    <property type="entry name" value="HYALURONIDASE"/>
    <property type="match status" value="1"/>
</dbReference>
<dbReference type="STRING" id="42155.A0A0R3QNX6"/>
<comment type="catalytic activity">
    <reaction evidence="3">
        <text>Random hydrolysis of (1-&gt;4)-linkages between N-acetyl-beta-D-glucosamine and D-glucuronate residues in hyaluronate.</text>
        <dbReference type="EC" id="3.2.1.35"/>
    </reaction>
</comment>
<evidence type="ECO:0000313" key="6">
    <source>
        <dbReference type="WBParaSite" id="BTMF_0000941101-mRNA-1"/>
    </source>
</evidence>
<protein>
    <recommendedName>
        <fullName evidence="3">Hyaluronidase</fullName>
        <ecNumber evidence="3">3.2.1.35</ecNumber>
    </recommendedName>
</protein>
<dbReference type="GO" id="GO:0030214">
    <property type="term" value="P:hyaluronan catabolic process"/>
    <property type="evidence" value="ECO:0007669"/>
    <property type="project" value="TreeGrafter"/>
</dbReference>
<dbReference type="InterPro" id="IPR017853">
    <property type="entry name" value="GH"/>
</dbReference>
<dbReference type="GO" id="GO:0004415">
    <property type="term" value="F:hyalurononglucosaminidase activity"/>
    <property type="evidence" value="ECO:0007669"/>
    <property type="project" value="UniProtKB-UniRule"/>
</dbReference>
<dbReference type="InterPro" id="IPR013785">
    <property type="entry name" value="Aldolase_TIM"/>
</dbReference>
<reference evidence="4 5" key="2">
    <citation type="submission" date="2018-11" db="EMBL/GenBank/DDBJ databases">
        <authorList>
            <consortium name="Pathogen Informatics"/>
        </authorList>
    </citation>
    <scope>NUCLEOTIDE SEQUENCE [LARGE SCALE GENOMIC DNA]</scope>
</reference>
<dbReference type="InterPro" id="IPR018155">
    <property type="entry name" value="Hyaluronidase"/>
</dbReference>
<accession>A0A0R3QNX6</accession>
<dbReference type="Pfam" id="PF01630">
    <property type="entry name" value="Glyco_hydro_56"/>
    <property type="match status" value="1"/>
</dbReference>
<reference evidence="6" key="1">
    <citation type="submission" date="2017-02" db="UniProtKB">
        <authorList>
            <consortium name="WormBaseParasite"/>
        </authorList>
    </citation>
    <scope>IDENTIFICATION</scope>
</reference>
<dbReference type="SUPFAM" id="SSF51445">
    <property type="entry name" value="(Trans)glycosidases"/>
    <property type="match status" value="1"/>
</dbReference>